<gene>
    <name evidence="2" type="ORF">CDEST_07189</name>
</gene>
<dbReference type="Proteomes" id="UP001322277">
    <property type="component" value="Chromosome 4"/>
</dbReference>
<keyword evidence="1" id="KW-0732">Signal</keyword>
<evidence type="ECO:0000256" key="1">
    <source>
        <dbReference type="SAM" id="SignalP"/>
    </source>
</evidence>
<keyword evidence="3" id="KW-1185">Reference proteome</keyword>
<organism evidence="2 3">
    <name type="scientific">Colletotrichum destructivum</name>
    <dbReference type="NCBI Taxonomy" id="34406"/>
    <lineage>
        <taxon>Eukaryota</taxon>
        <taxon>Fungi</taxon>
        <taxon>Dikarya</taxon>
        <taxon>Ascomycota</taxon>
        <taxon>Pezizomycotina</taxon>
        <taxon>Sordariomycetes</taxon>
        <taxon>Hypocreomycetidae</taxon>
        <taxon>Glomerellales</taxon>
        <taxon>Glomerellaceae</taxon>
        <taxon>Colletotrichum</taxon>
        <taxon>Colletotrichum destructivum species complex</taxon>
    </lineage>
</organism>
<dbReference type="AlphaFoldDB" id="A0AAX4IFS1"/>
<evidence type="ECO:0000313" key="3">
    <source>
        <dbReference type="Proteomes" id="UP001322277"/>
    </source>
</evidence>
<feature type="chain" id="PRO_5043556466" evidence="1">
    <location>
        <begin position="18"/>
        <end position="67"/>
    </location>
</feature>
<dbReference type="KEGG" id="cdet:87943692"/>
<name>A0AAX4IFS1_9PEZI</name>
<dbReference type="EMBL" id="CP137308">
    <property type="protein sequence ID" value="WQF82175.1"/>
    <property type="molecule type" value="Genomic_DNA"/>
</dbReference>
<accession>A0AAX4IFS1</accession>
<proteinExistence type="predicted"/>
<evidence type="ECO:0000313" key="2">
    <source>
        <dbReference type="EMBL" id="WQF82175.1"/>
    </source>
</evidence>
<feature type="signal peptide" evidence="1">
    <location>
        <begin position="1"/>
        <end position="17"/>
    </location>
</feature>
<sequence length="67" mass="6866">MIFTNLLFFSTLASAVAVLPAGLAGTSSLSTLDKRQFKDVGLCGDVQHCVGCCQEGVCCTEASCGCS</sequence>
<reference evidence="3" key="1">
    <citation type="journal article" date="2023" name="bioRxiv">
        <title>Complete genome of the Medicago anthracnose fungus, Colletotrichum destructivum, reveals a mini-chromosome-like region within a core chromosome.</title>
        <authorList>
            <person name="Lapalu N."/>
            <person name="Simon A."/>
            <person name="Lu A."/>
            <person name="Plaumann P.-L."/>
            <person name="Amselem J."/>
            <person name="Pigne S."/>
            <person name="Auger A."/>
            <person name="Koch C."/>
            <person name="Dallery J.-F."/>
            <person name="O'Connell R.J."/>
        </authorList>
    </citation>
    <scope>NUCLEOTIDE SEQUENCE [LARGE SCALE GENOMIC DNA]</scope>
    <source>
        <strain evidence="3">CBS 520.97</strain>
    </source>
</reference>
<dbReference type="GeneID" id="87943692"/>
<protein>
    <submittedName>
        <fullName evidence="2">Uncharacterized protein</fullName>
    </submittedName>
</protein>
<dbReference type="RefSeq" id="XP_062779399.1">
    <property type="nucleotide sequence ID" value="XM_062923348.1"/>
</dbReference>